<evidence type="ECO:0000313" key="3">
    <source>
        <dbReference type="Proteomes" id="UP001273209"/>
    </source>
</evidence>
<dbReference type="PANTHER" id="PTHR39606:SF1">
    <property type="entry name" value="CELL SURFACE PROTEIN"/>
    <property type="match status" value="1"/>
</dbReference>
<feature type="compositionally biased region" description="Low complexity" evidence="1">
    <location>
        <begin position="67"/>
        <end position="98"/>
    </location>
</feature>
<feature type="compositionally biased region" description="Basic and acidic residues" evidence="1">
    <location>
        <begin position="38"/>
        <end position="55"/>
    </location>
</feature>
<dbReference type="Proteomes" id="UP001273209">
    <property type="component" value="Unassembled WGS sequence"/>
</dbReference>
<feature type="compositionally biased region" description="Polar residues" evidence="1">
    <location>
        <begin position="23"/>
        <end position="33"/>
    </location>
</feature>
<feature type="compositionally biased region" description="Low complexity" evidence="1">
    <location>
        <begin position="208"/>
        <end position="220"/>
    </location>
</feature>
<feature type="compositionally biased region" description="Basic and acidic residues" evidence="1">
    <location>
        <begin position="115"/>
        <end position="125"/>
    </location>
</feature>
<feature type="compositionally biased region" description="Basic and acidic residues" evidence="1">
    <location>
        <begin position="350"/>
        <end position="368"/>
    </location>
</feature>
<organism evidence="2 3">
    <name type="scientific">Trichoderma aggressivum f. europaeum</name>
    <dbReference type="NCBI Taxonomy" id="173218"/>
    <lineage>
        <taxon>Eukaryota</taxon>
        <taxon>Fungi</taxon>
        <taxon>Dikarya</taxon>
        <taxon>Ascomycota</taxon>
        <taxon>Pezizomycotina</taxon>
        <taxon>Sordariomycetes</taxon>
        <taxon>Hypocreomycetidae</taxon>
        <taxon>Hypocreales</taxon>
        <taxon>Hypocreaceae</taxon>
        <taxon>Trichoderma</taxon>
    </lineage>
</organism>
<dbReference type="AlphaFoldDB" id="A0AAE1M2Q9"/>
<feature type="compositionally biased region" description="Low complexity" evidence="1">
    <location>
        <begin position="230"/>
        <end position="253"/>
    </location>
</feature>
<gene>
    <name evidence="2" type="ORF">Triagg1_1838</name>
</gene>
<feature type="compositionally biased region" description="Gly residues" evidence="1">
    <location>
        <begin position="254"/>
        <end position="268"/>
    </location>
</feature>
<feature type="compositionally biased region" description="Basic and acidic residues" evidence="1">
    <location>
        <begin position="181"/>
        <end position="191"/>
    </location>
</feature>
<evidence type="ECO:0000313" key="2">
    <source>
        <dbReference type="EMBL" id="KAK4082948.1"/>
    </source>
</evidence>
<comment type="caution">
    <text evidence="2">The sequence shown here is derived from an EMBL/GenBank/DDBJ whole genome shotgun (WGS) entry which is preliminary data.</text>
</comment>
<dbReference type="GeneID" id="87915857"/>
<accession>A0AAE1M2Q9</accession>
<feature type="compositionally biased region" description="Polar residues" evidence="1">
    <location>
        <begin position="155"/>
        <end position="178"/>
    </location>
</feature>
<evidence type="ECO:0000256" key="1">
    <source>
        <dbReference type="SAM" id="MobiDB-lite"/>
    </source>
</evidence>
<sequence>MSSLINKVKDKLHSDNKTEQSEGTHGPHSSRTANAADPRVDSDRDHRENLGRHDGSYTSGGDNYSYGGDNTSSGVTGTGGTFDSSKGSTGFGSTAATGPASKTAGTHSSNIANKADPRVDSDLDASRNMGLRSSGATAGTDTGTGTYGSSNTQSETTGFGTSTGPASKTAGTHSSNLANKADPRVDSDLDGGRNMGLRSSGATYDAPSGNTGTTGSSGTAMGSGMGSGMGTDTLTGSGATGTYGSTGRDTYGSTGTGTLGSSGTGAYGSTGTDTFGSTGTGAYGSTGTGTDTYGSTGTHTHGSSGLGSTGTGHHTKDTTSSAFGAGTGSTGGSFGTARNPGPAPNTAGPHKSDMMNKADPRVDSDLDNSKTFMGDKTYSQSDRTTAKDPTDAAQVPPSVLRKHIGEPTIEHGDANYDRVRRHSVSHQEQHRGL</sequence>
<protein>
    <submittedName>
        <fullName evidence="2">Uncharacterized protein</fullName>
    </submittedName>
</protein>
<feature type="compositionally biased region" description="Polar residues" evidence="1">
    <location>
        <begin position="103"/>
        <end position="112"/>
    </location>
</feature>
<feature type="region of interest" description="Disordered" evidence="1">
    <location>
        <begin position="294"/>
        <end position="433"/>
    </location>
</feature>
<feature type="compositionally biased region" description="Basic and acidic residues" evidence="1">
    <location>
        <begin position="7"/>
        <end position="22"/>
    </location>
</feature>
<proteinExistence type="predicted"/>
<reference evidence="2" key="1">
    <citation type="submission" date="2023-11" db="EMBL/GenBank/DDBJ databases">
        <title>The genome sequences of three competitors of mushroom-forming fungi.</title>
        <authorList>
            <person name="Beijen E."/>
            <person name="Ohm R.A."/>
        </authorList>
    </citation>
    <scope>NUCLEOTIDE SEQUENCE</scope>
    <source>
        <strain evidence="2">CBS 100526</strain>
    </source>
</reference>
<feature type="compositionally biased region" description="Low complexity" evidence="1">
    <location>
        <begin position="294"/>
        <end position="303"/>
    </location>
</feature>
<feature type="compositionally biased region" description="Gly residues" evidence="1">
    <location>
        <begin position="325"/>
        <end position="334"/>
    </location>
</feature>
<feature type="compositionally biased region" description="Basic and acidic residues" evidence="1">
    <location>
        <begin position="403"/>
        <end position="418"/>
    </location>
</feature>
<keyword evidence="3" id="KW-1185">Reference proteome</keyword>
<dbReference type="EMBL" id="JAWRVG010000004">
    <property type="protein sequence ID" value="KAK4082948.1"/>
    <property type="molecule type" value="Genomic_DNA"/>
</dbReference>
<feature type="region of interest" description="Disordered" evidence="1">
    <location>
        <begin position="1"/>
        <end position="272"/>
    </location>
</feature>
<dbReference type="RefSeq" id="XP_062759377.1">
    <property type="nucleotide sequence ID" value="XM_062895952.1"/>
</dbReference>
<dbReference type="PANTHER" id="PTHR39606">
    <property type="entry name" value="SURFACE PROTEIN, PUTATIVE-RELATED"/>
    <property type="match status" value="1"/>
</dbReference>
<name>A0AAE1M2Q9_9HYPO</name>
<feature type="compositionally biased region" description="Low complexity" evidence="1">
    <location>
        <begin position="133"/>
        <end position="154"/>
    </location>
</feature>